<protein>
    <recommendedName>
        <fullName evidence="3">Lipoprotein</fullName>
    </recommendedName>
</protein>
<dbReference type="PROSITE" id="PS51257">
    <property type="entry name" value="PROKAR_LIPOPROTEIN"/>
    <property type="match status" value="1"/>
</dbReference>
<dbReference type="RefSeq" id="WP_115315652.1">
    <property type="nucleotide sequence ID" value="NZ_LWIF01000001.1"/>
</dbReference>
<sequence>MKNITFILFFMFFLFGCKDTAYYYNYGGMKSAEELQKEEDIWLARKTLEEREKYRRNVDTCYDRAKTIQKRGGKKHFNVYYNDCMKELGGPIFEW</sequence>
<gene>
    <name evidence="1" type="ORF">NCTC12872_01137</name>
</gene>
<evidence type="ECO:0008006" key="3">
    <source>
        <dbReference type="Google" id="ProtNLM"/>
    </source>
</evidence>
<reference evidence="1 2" key="1">
    <citation type="submission" date="2018-06" db="EMBL/GenBank/DDBJ databases">
        <authorList>
            <consortium name="Pathogen Informatics"/>
            <person name="Doyle S."/>
        </authorList>
    </citation>
    <scope>NUCLEOTIDE SEQUENCE [LARGE SCALE GENOMIC DNA]</scope>
    <source>
        <strain evidence="1 2">NCTC12872</strain>
    </source>
</reference>
<evidence type="ECO:0000313" key="2">
    <source>
        <dbReference type="Proteomes" id="UP000255417"/>
    </source>
</evidence>
<organism evidence="1 2">
    <name type="scientific">Phocoenobacter uteri</name>
    <dbReference type="NCBI Taxonomy" id="146806"/>
    <lineage>
        <taxon>Bacteria</taxon>
        <taxon>Pseudomonadati</taxon>
        <taxon>Pseudomonadota</taxon>
        <taxon>Gammaproteobacteria</taxon>
        <taxon>Pasteurellales</taxon>
        <taxon>Pasteurellaceae</taxon>
        <taxon>Phocoenobacter</taxon>
    </lineage>
</organism>
<dbReference type="AlphaFoldDB" id="A0A379C9V2"/>
<accession>A0A379C9V2</accession>
<evidence type="ECO:0000313" key="1">
    <source>
        <dbReference type="EMBL" id="SUB59162.1"/>
    </source>
</evidence>
<name>A0A379C9V2_9PAST</name>
<proteinExistence type="predicted"/>
<dbReference type="Proteomes" id="UP000255417">
    <property type="component" value="Unassembled WGS sequence"/>
</dbReference>
<dbReference type="EMBL" id="UGTA01000001">
    <property type="protein sequence ID" value="SUB59162.1"/>
    <property type="molecule type" value="Genomic_DNA"/>
</dbReference>
<keyword evidence="2" id="KW-1185">Reference proteome</keyword>